<evidence type="ECO:0000259" key="1">
    <source>
        <dbReference type="PROSITE" id="PS50013"/>
    </source>
</evidence>
<evidence type="ECO:0000313" key="2">
    <source>
        <dbReference type="EMBL" id="KAJ1364848.1"/>
    </source>
</evidence>
<accession>A0AAD5MYZ5</accession>
<feature type="domain" description="Chromo" evidence="1">
    <location>
        <begin position="23"/>
        <end position="84"/>
    </location>
</feature>
<dbReference type="AlphaFoldDB" id="A0AAD5MYZ5"/>
<comment type="caution">
    <text evidence="2">The sequence shown here is derived from an EMBL/GenBank/DDBJ whole genome shotgun (WGS) entry which is preliminary data.</text>
</comment>
<protein>
    <recommendedName>
        <fullName evidence="1">Chromo domain-containing protein</fullName>
    </recommendedName>
</protein>
<organism evidence="2 3">
    <name type="scientific">Parelaphostrongylus tenuis</name>
    <name type="common">Meningeal worm</name>
    <dbReference type="NCBI Taxonomy" id="148309"/>
    <lineage>
        <taxon>Eukaryota</taxon>
        <taxon>Metazoa</taxon>
        <taxon>Ecdysozoa</taxon>
        <taxon>Nematoda</taxon>
        <taxon>Chromadorea</taxon>
        <taxon>Rhabditida</taxon>
        <taxon>Rhabditina</taxon>
        <taxon>Rhabditomorpha</taxon>
        <taxon>Strongyloidea</taxon>
        <taxon>Metastrongylidae</taxon>
        <taxon>Parelaphostrongylus</taxon>
    </lineage>
</organism>
<dbReference type="InterPro" id="IPR016197">
    <property type="entry name" value="Chromo-like_dom_sf"/>
</dbReference>
<gene>
    <name evidence="2" type="ORF">KIN20_025030</name>
</gene>
<reference evidence="2" key="1">
    <citation type="submission" date="2021-06" db="EMBL/GenBank/DDBJ databases">
        <title>Parelaphostrongylus tenuis whole genome reference sequence.</title>
        <authorList>
            <person name="Garwood T.J."/>
            <person name="Larsen P.A."/>
            <person name="Fountain-Jones N.M."/>
            <person name="Garbe J.R."/>
            <person name="Macchietto M.G."/>
            <person name="Kania S.A."/>
            <person name="Gerhold R.W."/>
            <person name="Richards J.E."/>
            <person name="Wolf T.M."/>
        </authorList>
    </citation>
    <scope>NUCLEOTIDE SEQUENCE</scope>
    <source>
        <strain evidence="2">MNPRO001-30</strain>
        <tissue evidence="2">Meninges</tissue>
    </source>
</reference>
<dbReference type="InterPro" id="IPR000953">
    <property type="entry name" value="Chromo/chromo_shadow_dom"/>
</dbReference>
<dbReference type="Proteomes" id="UP001196413">
    <property type="component" value="Unassembled WGS sequence"/>
</dbReference>
<dbReference type="PROSITE" id="PS50013">
    <property type="entry name" value="CHROMO_2"/>
    <property type="match status" value="1"/>
</dbReference>
<dbReference type="EMBL" id="JAHQIW010005082">
    <property type="protein sequence ID" value="KAJ1364848.1"/>
    <property type="molecule type" value="Genomic_DNA"/>
</dbReference>
<keyword evidence="3" id="KW-1185">Reference proteome</keyword>
<sequence length="103" mass="12489">MPQNVDNLQTGKSQSGSICYKHYEVERILSRVIKSDGRYVYHVKRVGYDVLWDLENFVDEDQMFCPELIKKFDFYEKRKKKWKRTQRTKLQAKKRLRELANKA</sequence>
<proteinExistence type="predicted"/>
<dbReference type="SUPFAM" id="SSF54160">
    <property type="entry name" value="Chromo domain-like"/>
    <property type="match status" value="1"/>
</dbReference>
<name>A0AAD5MYZ5_PARTN</name>
<evidence type="ECO:0000313" key="3">
    <source>
        <dbReference type="Proteomes" id="UP001196413"/>
    </source>
</evidence>
<dbReference type="Gene3D" id="2.40.50.40">
    <property type="match status" value="1"/>
</dbReference>